<sequence length="612" mass="66932">MPNISPNKPGSSQNENTLFNADSNVFSNVTELSKKDESVSLEKTSVHGSSYDFYQEETGIFNRFIASFKRAPDTTSDSGSAQFEKDISAESDKKLKKNIKPRHVLMMSLGSGVGTGMLVGNGKALHNGGPASLVIGYSIMGTCLYAIIQAAGEMAVSYSSLVGNFNAYPSLLIDPALGFSVAWVYCLQWLCVLPLELVTASITIKYWTTSINPDAFVAIFYTLIVAINFCGSKGYAEADFFFNSCKVLMITGFFILGIIINCGGAGDSGYIGGKYWHNPGAFSGDRAIDHFKGVVSTLVTSAFAFGGTEFVALTSAEQANPRRAIPSAAKQVLYRIVFLFLGSITLIGFLVPYTSDELMGSGDAATHASPYVIAIASHGVKVVPHFINAVILIAVLSVGNSALFSSSRLLLSLSQQGYAPAILQYIDREGRPLMAMLVSCVFGMISFVAASPREETVFTWLLAISGLSQLFTWSAICLSHIRLRRAMTVQGRSLGELGYKSQTGVWGSIYAVFVMFLILCGQFWVAIAPVGSDKLDVSNFFANYLAMPILIVLYFGFKIWKKDWRLYIPADKIDLHAHRKIFDEDILRQEDNEYQEKIKSSGWIKKSMNFWC</sequence>
<dbReference type="PANTHER" id="PTHR43341">
    <property type="entry name" value="AMINO ACID PERMEASE"/>
    <property type="match status" value="1"/>
</dbReference>
<name>A0A1G4MGP2_LACFM</name>
<evidence type="ECO:0000259" key="9">
    <source>
        <dbReference type="Pfam" id="PF00324"/>
    </source>
</evidence>
<feature type="transmembrane region" description="Helical" evidence="8">
    <location>
        <begin position="247"/>
        <end position="271"/>
    </location>
</feature>
<evidence type="ECO:0000256" key="6">
    <source>
        <dbReference type="ARBA" id="ARBA00022989"/>
    </source>
</evidence>
<accession>A0A1G4MGP2</accession>
<evidence type="ECO:0000256" key="2">
    <source>
        <dbReference type="ARBA" id="ARBA00006983"/>
    </source>
</evidence>
<keyword evidence="7 8" id="KW-0472">Membrane</keyword>
<feature type="transmembrane region" description="Helical" evidence="8">
    <location>
        <begin position="540"/>
        <end position="557"/>
    </location>
</feature>
<dbReference type="EMBL" id="LT598486">
    <property type="protein sequence ID" value="SCW03036.1"/>
    <property type="molecule type" value="Genomic_DNA"/>
</dbReference>
<feature type="transmembrane region" description="Helical" evidence="8">
    <location>
        <begin position="332"/>
        <end position="353"/>
    </location>
</feature>
<keyword evidence="4 8" id="KW-0812">Transmembrane</keyword>
<dbReference type="GO" id="GO:0016020">
    <property type="term" value="C:membrane"/>
    <property type="evidence" value="ECO:0007669"/>
    <property type="project" value="UniProtKB-SubCell"/>
</dbReference>
<feature type="transmembrane region" description="Helical" evidence="8">
    <location>
        <begin position="134"/>
        <end position="156"/>
    </location>
</feature>
<feature type="transmembrane region" description="Helical" evidence="8">
    <location>
        <begin position="504"/>
        <end position="528"/>
    </location>
</feature>
<dbReference type="InterPro" id="IPR004762">
    <property type="entry name" value="Amino_acid_permease_fungi"/>
</dbReference>
<dbReference type="InterPro" id="IPR050524">
    <property type="entry name" value="APC_YAT"/>
</dbReference>
<evidence type="ECO:0000256" key="4">
    <source>
        <dbReference type="ARBA" id="ARBA00022692"/>
    </source>
</evidence>
<dbReference type="InterPro" id="IPR004840">
    <property type="entry name" value="Amino_acid_permease_CS"/>
</dbReference>
<comment type="subcellular location">
    <subcellularLocation>
        <location evidence="1">Membrane</location>
        <topology evidence="1">Multi-pass membrane protein</topology>
    </subcellularLocation>
</comment>
<evidence type="ECO:0000256" key="5">
    <source>
        <dbReference type="ARBA" id="ARBA00022970"/>
    </source>
</evidence>
<evidence type="ECO:0000256" key="7">
    <source>
        <dbReference type="ARBA" id="ARBA00023136"/>
    </source>
</evidence>
<feature type="transmembrane region" description="Helical" evidence="8">
    <location>
        <begin position="215"/>
        <end position="235"/>
    </location>
</feature>
<proteinExistence type="inferred from homology"/>
<evidence type="ECO:0000256" key="8">
    <source>
        <dbReference type="SAM" id="Phobius"/>
    </source>
</evidence>
<dbReference type="FunFam" id="1.20.1740.10:FF:000017">
    <property type="entry name" value="Amino acid permease"/>
    <property type="match status" value="1"/>
</dbReference>
<protein>
    <submittedName>
        <fullName evidence="10">LAFE_0G01530g1_1</fullName>
    </submittedName>
</protein>
<keyword evidence="3" id="KW-0813">Transport</keyword>
<dbReference type="NCBIfam" id="TIGR00913">
    <property type="entry name" value="2A0310"/>
    <property type="match status" value="1"/>
</dbReference>
<evidence type="ECO:0000313" key="10">
    <source>
        <dbReference type="EMBL" id="SCW03036.1"/>
    </source>
</evidence>
<feature type="transmembrane region" description="Helical" evidence="8">
    <location>
        <begin position="103"/>
        <end position="122"/>
    </location>
</feature>
<organism evidence="10 11">
    <name type="scientific">Lachancea fermentati</name>
    <name type="common">Zygosaccharomyces fermentati</name>
    <dbReference type="NCBI Taxonomy" id="4955"/>
    <lineage>
        <taxon>Eukaryota</taxon>
        <taxon>Fungi</taxon>
        <taxon>Dikarya</taxon>
        <taxon>Ascomycota</taxon>
        <taxon>Saccharomycotina</taxon>
        <taxon>Saccharomycetes</taxon>
        <taxon>Saccharomycetales</taxon>
        <taxon>Saccharomycetaceae</taxon>
        <taxon>Lachancea</taxon>
    </lineage>
</organism>
<dbReference type="OMA" id="TWNYCIQ"/>
<dbReference type="Gene3D" id="1.20.1740.10">
    <property type="entry name" value="Amino acid/polyamine transporter I"/>
    <property type="match status" value="1"/>
</dbReference>
<dbReference type="PIRSF" id="PIRSF006060">
    <property type="entry name" value="AA_transporter"/>
    <property type="match status" value="1"/>
</dbReference>
<gene>
    <name evidence="10" type="ORF">LAFE_0G01530G</name>
</gene>
<evidence type="ECO:0000313" key="11">
    <source>
        <dbReference type="Proteomes" id="UP000190831"/>
    </source>
</evidence>
<feature type="transmembrane region" description="Helical" evidence="8">
    <location>
        <begin position="457"/>
        <end position="483"/>
    </location>
</feature>
<comment type="similarity">
    <text evidence="2">Belongs to the amino acid-polyamine-organocation (APC) superfamily. YAT (TC 2.A.3.10) family.</text>
</comment>
<keyword evidence="5" id="KW-0029">Amino-acid transport</keyword>
<dbReference type="OrthoDB" id="3900342at2759"/>
<feature type="transmembrane region" description="Helical" evidence="8">
    <location>
        <begin position="386"/>
        <end position="411"/>
    </location>
</feature>
<dbReference type="AlphaFoldDB" id="A0A1G4MGP2"/>
<evidence type="ECO:0000256" key="3">
    <source>
        <dbReference type="ARBA" id="ARBA00022448"/>
    </source>
</evidence>
<feature type="domain" description="Amino acid permease/ SLC12A" evidence="9">
    <location>
        <begin position="103"/>
        <end position="566"/>
    </location>
</feature>
<feature type="transmembrane region" description="Helical" evidence="8">
    <location>
        <begin position="432"/>
        <end position="451"/>
    </location>
</feature>
<dbReference type="Proteomes" id="UP000190831">
    <property type="component" value="Chromosome G"/>
</dbReference>
<dbReference type="PROSITE" id="PS00218">
    <property type="entry name" value="AMINO_ACID_PERMEASE_1"/>
    <property type="match status" value="1"/>
</dbReference>
<dbReference type="InterPro" id="IPR004841">
    <property type="entry name" value="AA-permease/SLC12A_dom"/>
</dbReference>
<evidence type="ECO:0000256" key="1">
    <source>
        <dbReference type="ARBA" id="ARBA00004141"/>
    </source>
</evidence>
<dbReference type="GO" id="GO:0015171">
    <property type="term" value="F:amino acid transmembrane transporter activity"/>
    <property type="evidence" value="ECO:0007669"/>
    <property type="project" value="TreeGrafter"/>
</dbReference>
<feature type="transmembrane region" description="Helical" evidence="8">
    <location>
        <begin position="176"/>
        <end position="195"/>
    </location>
</feature>
<keyword evidence="6 8" id="KW-1133">Transmembrane helix</keyword>
<dbReference type="PANTHER" id="PTHR43341:SF17">
    <property type="entry name" value="GENERAL AMINO ACID PERMEASE AGP1-RELATED"/>
    <property type="match status" value="1"/>
</dbReference>
<reference evidence="10 11" key="1">
    <citation type="submission" date="2016-03" db="EMBL/GenBank/DDBJ databases">
        <authorList>
            <person name="Devillers H."/>
        </authorList>
    </citation>
    <scope>NUCLEOTIDE SEQUENCE [LARGE SCALE GENOMIC DNA]</scope>
    <source>
        <strain evidence="10">CBS 6772</strain>
    </source>
</reference>
<dbReference type="Pfam" id="PF00324">
    <property type="entry name" value="AA_permease"/>
    <property type="match status" value="1"/>
</dbReference>
<keyword evidence="11" id="KW-1185">Reference proteome</keyword>